<feature type="transmembrane region" description="Helical" evidence="5">
    <location>
        <begin position="223"/>
        <end position="243"/>
    </location>
</feature>
<feature type="transmembrane region" description="Helical" evidence="5">
    <location>
        <begin position="12"/>
        <end position="31"/>
    </location>
</feature>
<evidence type="ECO:0000256" key="1">
    <source>
        <dbReference type="ARBA" id="ARBA00004141"/>
    </source>
</evidence>
<dbReference type="InterPro" id="IPR024041">
    <property type="entry name" value="NH4_transpt_AmtB-like_dom"/>
</dbReference>
<reference evidence="7 8" key="1">
    <citation type="journal article" date="2020" name="Int. J. Syst. Evol. Microbiol.">
        <title>Novel acetic acid bacteria from cider fermentations: Acetobacter conturbans sp. nov. and Acetobacter fallax sp. nov.</title>
        <authorList>
            <person name="Sombolestani A.S."/>
            <person name="Cleenwerck I."/>
            <person name="Cnockaert M."/>
            <person name="Borremans W."/>
            <person name="Wieme A.D."/>
            <person name="De Vuyst L."/>
            <person name="Vandamme P."/>
        </authorList>
    </citation>
    <scope>NUCLEOTIDE SEQUENCE [LARGE SCALE GENOMIC DNA]</scope>
    <source>
        <strain evidence="7 8">LMG 1627</strain>
    </source>
</reference>
<organism evidence="7 8">
    <name type="scientific">Acetobacter conturbans</name>
    <dbReference type="NCBI Taxonomy" id="1737472"/>
    <lineage>
        <taxon>Bacteria</taxon>
        <taxon>Pseudomonadati</taxon>
        <taxon>Pseudomonadota</taxon>
        <taxon>Alphaproteobacteria</taxon>
        <taxon>Acetobacterales</taxon>
        <taxon>Acetobacteraceae</taxon>
        <taxon>Acetobacter</taxon>
    </lineage>
</organism>
<dbReference type="RefSeq" id="WP_173571411.1">
    <property type="nucleotide sequence ID" value="NZ_WOSY01000044.1"/>
</dbReference>
<keyword evidence="2 5" id="KW-0812">Transmembrane</keyword>
<dbReference type="Pfam" id="PF00909">
    <property type="entry name" value="Ammonium_transp"/>
    <property type="match status" value="1"/>
</dbReference>
<keyword evidence="4 5" id="KW-0472">Membrane</keyword>
<feature type="transmembrane region" description="Helical" evidence="5">
    <location>
        <begin position="185"/>
        <end position="202"/>
    </location>
</feature>
<evidence type="ECO:0000259" key="6">
    <source>
        <dbReference type="Pfam" id="PF00909"/>
    </source>
</evidence>
<feature type="transmembrane region" description="Helical" evidence="5">
    <location>
        <begin position="318"/>
        <end position="338"/>
    </location>
</feature>
<sequence>MYTEQVSTDNIVSAFIYFVSAVSVLFVVIGLGLIDSGLARKKNVLHTWVQKFVACLLGGAGMGVCGYAIWQWQFYTAFGVDGALKQALSDWWLGSHAVTTASVMLDPKAVPEADVQQVFVVFFITFAMATIGLIHSGTIERIKSAPLYTMAFIAGLIFCPLAGYLTWGPVSPLTNLGLHDFEGVLPLYVFAGTWSLIVAWRLGPRAGVFSPDPLGLKPGASNYASVALGAFFIMVAVPLVAIGSTWIAPGKGVSGISMTQSGIGIILVNVFCALLGGGIAGAIVACLTKEPVWVFFGPVAGAVMCGTLFDIGTSLQCVLFGMGGPIVAMLTSRLISLLKIDEPKVVPLGLGPGAVGAILVGFVHWGKATAGFPDLTGEFAPGHAHITPLLQLEGVLAVMALAAVPALLICLVFEKTSGLRISRQCEVDGMDVTYWSKNAEEITAK</sequence>
<comment type="subcellular location">
    <subcellularLocation>
        <location evidence="1">Membrane</location>
        <topology evidence="1">Multi-pass membrane protein</topology>
    </subcellularLocation>
</comment>
<comment type="caution">
    <text evidence="7">The sequence shown here is derived from an EMBL/GenBank/DDBJ whole genome shotgun (WGS) entry which is preliminary data.</text>
</comment>
<dbReference type="EMBL" id="WOSY01000044">
    <property type="protein sequence ID" value="NHN90260.1"/>
    <property type="molecule type" value="Genomic_DNA"/>
</dbReference>
<evidence type="ECO:0000313" key="8">
    <source>
        <dbReference type="Proteomes" id="UP000631653"/>
    </source>
</evidence>
<feature type="transmembrane region" description="Helical" evidence="5">
    <location>
        <begin position="263"/>
        <end position="285"/>
    </location>
</feature>
<name>A0ABX0K7S6_9PROT</name>
<keyword evidence="3 5" id="KW-1133">Transmembrane helix</keyword>
<feature type="transmembrane region" description="Helical" evidence="5">
    <location>
        <begin position="115"/>
        <end position="135"/>
    </location>
</feature>
<evidence type="ECO:0000256" key="2">
    <source>
        <dbReference type="ARBA" id="ARBA00022692"/>
    </source>
</evidence>
<protein>
    <submittedName>
        <fullName evidence="7">Ammonium transporter</fullName>
    </submittedName>
</protein>
<feature type="domain" description="Ammonium transporter AmtB-like" evidence="6">
    <location>
        <begin position="17"/>
        <end position="436"/>
    </location>
</feature>
<dbReference type="Proteomes" id="UP000631653">
    <property type="component" value="Unassembled WGS sequence"/>
</dbReference>
<dbReference type="InterPro" id="IPR029020">
    <property type="entry name" value="Ammonium/urea_transptr"/>
</dbReference>
<feature type="transmembrane region" description="Helical" evidence="5">
    <location>
        <begin position="394"/>
        <end position="413"/>
    </location>
</feature>
<evidence type="ECO:0000256" key="4">
    <source>
        <dbReference type="ARBA" id="ARBA00023136"/>
    </source>
</evidence>
<dbReference type="SUPFAM" id="SSF111352">
    <property type="entry name" value="Ammonium transporter"/>
    <property type="match status" value="1"/>
</dbReference>
<feature type="transmembrane region" description="Helical" evidence="5">
    <location>
        <begin position="292"/>
        <end position="312"/>
    </location>
</feature>
<evidence type="ECO:0000256" key="5">
    <source>
        <dbReference type="SAM" id="Phobius"/>
    </source>
</evidence>
<feature type="transmembrane region" description="Helical" evidence="5">
    <location>
        <begin position="147"/>
        <end position="165"/>
    </location>
</feature>
<proteinExistence type="predicted"/>
<dbReference type="PANTHER" id="PTHR11730:SF60">
    <property type="entry name" value="RH50, ISOFORM D"/>
    <property type="match status" value="1"/>
</dbReference>
<evidence type="ECO:0000256" key="3">
    <source>
        <dbReference type="ARBA" id="ARBA00022989"/>
    </source>
</evidence>
<evidence type="ECO:0000313" key="7">
    <source>
        <dbReference type="EMBL" id="NHN90260.1"/>
    </source>
</evidence>
<dbReference type="Gene3D" id="1.10.3430.10">
    <property type="entry name" value="Ammonium transporter AmtB like domains"/>
    <property type="match status" value="1"/>
</dbReference>
<gene>
    <name evidence="7" type="ORF">GOB81_16890</name>
</gene>
<dbReference type="PANTHER" id="PTHR11730">
    <property type="entry name" value="AMMONIUM TRANSPORTER"/>
    <property type="match status" value="1"/>
</dbReference>
<feature type="transmembrane region" description="Helical" evidence="5">
    <location>
        <begin position="345"/>
        <end position="365"/>
    </location>
</feature>
<accession>A0ABX0K7S6</accession>
<keyword evidence="8" id="KW-1185">Reference proteome</keyword>
<feature type="transmembrane region" description="Helical" evidence="5">
    <location>
        <begin position="52"/>
        <end position="70"/>
    </location>
</feature>